<feature type="binding site" evidence="6">
    <location>
        <position position="233"/>
    </location>
    <ligand>
        <name>a divalent metal cation</name>
        <dbReference type="ChEBI" id="CHEBI:60240"/>
        <label>2</label>
        <note>catalytic</note>
    </ligand>
</feature>
<dbReference type="Pfam" id="PF00557">
    <property type="entry name" value="Peptidase_M24"/>
    <property type="match status" value="1"/>
</dbReference>
<dbReference type="GO" id="GO:0070006">
    <property type="term" value="F:metalloaminopeptidase activity"/>
    <property type="evidence" value="ECO:0007669"/>
    <property type="project" value="UniProtKB-UniRule"/>
</dbReference>
<evidence type="ECO:0000256" key="4">
    <source>
        <dbReference type="ARBA" id="ARBA00022723"/>
    </source>
</evidence>
<comment type="cofactor">
    <cofactor evidence="6">
        <name>Co(2+)</name>
        <dbReference type="ChEBI" id="CHEBI:48828"/>
    </cofactor>
    <cofactor evidence="6">
        <name>Zn(2+)</name>
        <dbReference type="ChEBI" id="CHEBI:29105"/>
    </cofactor>
    <cofactor evidence="6">
        <name>Mn(2+)</name>
        <dbReference type="ChEBI" id="CHEBI:29035"/>
    </cofactor>
    <cofactor evidence="6">
        <name>Fe(2+)</name>
        <dbReference type="ChEBI" id="CHEBI:29033"/>
    </cofactor>
    <text evidence="6">Binds 2 divalent metal cations per subunit. Has a high-affinity and a low affinity metal-binding site. The true nature of the physiological cofactor is under debate. The enzyme is active with cobalt, zinc, manganese or divalent iron ions. Most likely, methionine aminopeptidases function as mononuclear Fe(2+)-metalloproteases under physiological conditions, and the catalytically relevant metal-binding site has been assigned to the histidine-containing high-affinity site.</text>
</comment>
<proteinExistence type="inferred from homology"/>
<evidence type="ECO:0000259" key="8">
    <source>
        <dbReference type="Pfam" id="PF00557"/>
    </source>
</evidence>
<dbReference type="InterPro" id="IPR002467">
    <property type="entry name" value="Pept_M24A_MAP1"/>
</dbReference>
<keyword evidence="5 6" id="KW-0378">Hydrolase</keyword>
<evidence type="ECO:0000256" key="2">
    <source>
        <dbReference type="ARBA" id="ARBA00022438"/>
    </source>
</evidence>
<evidence type="ECO:0000256" key="5">
    <source>
        <dbReference type="ARBA" id="ARBA00022801"/>
    </source>
</evidence>
<accession>A0A3M8CQJ8</accession>
<dbReference type="Gene3D" id="3.90.230.10">
    <property type="entry name" value="Creatinase/methionine aminopeptidase superfamily"/>
    <property type="match status" value="1"/>
</dbReference>
<sequence>MSIENEKDLEGLRKIGKIVAEAREAILKAVRPGITTAELDEIGGSILNKYGAKSAPQVEYNFPGYTCISVNHVVAHGIPDRTVLQEGDYVNVDVSAVLDGYYCDTGASIVVGREAMNTKDDLCRCAEESLYLALEKVKAGGKLNQIGRAVQNEAKKRGFTVIKNLTGHGIGRKLHEEPDHICNYYDKSDTRLLKEGWVLAVETFISTGAEYIDEGSDGWAYITPDKSLVAQYEHTVVVTKDKPIILTAI</sequence>
<dbReference type="PRINTS" id="PR00599">
    <property type="entry name" value="MAPEPTIDASE"/>
</dbReference>
<keyword evidence="3 6" id="KW-0645">Protease</keyword>
<evidence type="ECO:0000256" key="7">
    <source>
        <dbReference type="RuleBase" id="RU003653"/>
    </source>
</evidence>
<dbReference type="InterPro" id="IPR001714">
    <property type="entry name" value="Pept_M24_MAP"/>
</dbReference>
<feature type="binding site" evidence="6">
    <location>
        <position position="93"/>
    </location>
    <ligand>
        <name>a divalent metal cation</name>
        <dbReference type="ChEBI" id="CHEBI:60240"/>
        <label>1</label>
    </ligand>
</feature>
<dbReference type="EMBL" id="RHHT01000027">
    <property type="protein sequence ID" value="RNB77888.1"/>
    <property type="molecule type" value="Genomic_DNA"/>
</dbReference>
<feature type="binding site" evidence="6">
    <location>
        <position position="202"/>
    </location>
    <ligand>
        <name>a divalent metal cation</name>
        <dbReference type="ChEBI" id="CHEBI:60240"/>
        <label>2</label>
        <note>catalytic</note>
    </ligand>
</feature>
<dbReference type="GO" id="GO:0004239">
    <property type="term" value="F:initiator methionyl aminopeptidase activity"/>
    <property type="evidence" value="ECO:0007669"/>
    <property type="project" value="UniProtKB-UniRule"/>
</dbReference>
<dbReference type="GO" id="GO:0046872">
    <property type="term" value="F:metal ion binding"/>
    <property type="evidence" value="ECO:0007669"/>
    <property type="project" value="UniProtKB-UniRule"/>
</dbReference>
<dbReference type="InterPro" id="IPR000994">
    <property type="entry name" value="Pept_M24"/>
</dbReference>
<dbReference type="InterPro" id="IPR036005">
    <property type="entry name" value="Creatinase/aminopeptidase-like"/>
</dbReference>
<reference evidence="9 10" key="1">
    <citation type="submission" date="2018-10" db="EMBL/GenBank/DDBJ databases">
        <title>Phylogenomics of Brevibacillus.</title>
        <authorList>
            <person name="Dunlap C."/>
        </authorList>
    </citation>
    <scope>NUCLEOTIDE SEQUENCE [LARGE SCALE GENOMIC DNA]</scope>
    <source>
        <strain evidence="9 10">JCM 15085</strain>
    </source>
</reference>
<feature type="binding site" evidence="6">
    <location>
        <position position="168"/>
    </location>
    <ligand>
        <name>a divalent metal cation</name>
        <dbReference type="ChEBI" id="CHEBI:60240"/>
        <label>2</label>
        <note>catalytic</note>
    </ligand>
</feature>
<evidence type="ECO:0000313" key="9">
    <source>
        <dbReference type="EMBL" id="RNB77888.1"/>
    </source>
</evidence>
<dbReference type="Proteomes" id="UP000281915">
    <property type="component" value="Unassembled WGS sequence"/>
</dbReference>
<dbReference type="EC" id="3.4.11.18" evidence="6 7"/>
<keyword evidence="4 6" id="KW-0479">Metal-binding</keyword>
<comment type="caution">
    <text evidence="9">The sequence shown here is derived from an EMBL/GenBank/DDBJ whole genome shotgun (WGS) entry which is preliminary data.</text>
</comment>
<comment type="function">
    <text evidence="1 6">Removes the N-terminal methionine from nascent proteins. The N-terminal methionine is often cleaved when the second residue in the primary sequence is small and uncharged (Met-Ala-, Cys, Gly, Pro, Ser, Thr, or Val). Requires deformylation of the N(alpha)-formylated initiator methionine before it can be hydrolyzed.</text>
</comment>
<dbReference type="SUPFAM" id="SSF55920">
    <property type="entry name" value="Creatinase/aminopeptidase"/>
    <property type="match status" value="1"/>
</dbReference>
<evidence type="ECO:0000313" key="10">
    <source>
        <dbReference type="Proteomes" id="UP000281915"/>
    </source>
</evidence>
<gene>
    <name evidence="6 9" type="primary">map</name>
    <name evidence="9" type="ORF">EDM58_12810</name>
</gene>
<name>A0A3M8CQJ8_9BACL</name>
<comment type="catalytic activity">
    <reaction evidence="6 7">
        <text>Release of N-terminal amino acids, preferentially methionine, from peptides and arylamides.</text>
        <dbReference type="EC" id="3.4.11.18"/>
    </reaction>
</comment>
<evidence type="ECO:0000256" key="1">
    <source>
        <dbReference type="ARBA" id="ARBA00002521"/>
    </source>
</evidence>
<dbReference type="PANTHER" id="PTHR43330:SF13">
    <property type="entry name" value="METHIONINE AMINOPEPTIDASE 2"/>
    <property type="match status" value="1"/>
</dbReference>
<dbReference type="HAMAP" id="MF_01974">
    <property type="entry name" value="MetAP_1"/>
    <property type="match status" value="1"/>
</dbReference>
<dbReference type="PANTHER" id="PTHR43330">
    <property type="entry name" value="METHIONINE AMINOPEPTIDASE"/>
    <property type="match status" value="1"/>
</dbReference>
<dbReference type="CDD" id="cd01086">
    <property type="entry name" value="MetAP1"/>
    <property type="match status" value="1"/>
</dbReference>
<evidence type="ECO:0000256" key="6">
    <source>
        <dbReference type="HAMAP-Rule" id="MF_01974"/>
    </source>
</evidence>
<feature type="binding site" evidence="6">
    <location>
        <position position="175"/>
    </location>
    <ligand>
        <name>substrate</name>
    </ligand>
</feature>
<dbReference type="NCBIfam" id="TIGR00500">
    <property type="entry name" value="met_pdase_I"/>
    <property type="match status" value="1"/>
</dbReference>
<feature type="binding site" evidence="6">
    <location>
        <position position="76"/>
    </location>
    <ligand>
        <name>substrate</name>
    </ligand>
</feature>
<feature type="binding site" evidence="6">
    <location>
        <position position="104"/>
    </location>
    <ligand>
        <name>a divalent metal cation</name>
        <dbReference type="ChEBI" id="CHEBI:60240"/>
        <label>2</label>
        <note>catalytic</note>
    </ligand>
</feature>
<dbReference type="RefSeq" id="WP_122913683.1">
    <property type="nucleotide sequence ID" value="NZ_RHHT01000027.1"/>
</dbReference>
<feature type="domain" description="Peptidase M24" evidence="8">
    <location>
        <begin position="10"/>
        <end position="240"/>
    </location>
</feature>
<organism evidence="9 10">
    <name type="scientific">Brevibacillus panacihumi</name>
    <dbReference type="NCBI Taxonomy" id="497735"/>
    <lineage>
        <taxon>Bacteria</taxon>
        <taxon>Bacillati</taxon>
        <taxon>Bacillota</taxon>
        <taxon>Bacilli</taxon>
        <taxon>Bacillales</taxon>
        <taxon>Paenibacillaceae</taxon>
        <taxon>Brevibacillus</taxon>
    </lineage>
</organism>
<comment type="subunit">
    <text evidence="6">Monomer.</text>
</comment>
<dbReference type="GO" id="GO:0006508">
    <property type="term" value="P:proteolysis"/>
    <property type="evidence" value="ECO:0007669"/>
    <property type="project" value="UniProtKB-KW"/>
</dbReference>
<protein>
    <recommendedName>
        <fullName evidence="6 7">Methionine aminopeptidase</fullName>
        <shortName evidence="6">MAP</shortName>
        <shortName evidence="6">MetAP</shortName>
        <ecNumber evidence="6 7">3.4.11.18</ecNumber>
    </recommendedName>
    <alternativeName>
        <fullName evidence="6">Peptidase M</fullName>
    </alternativeName>
</protein>
<dbReference type="AlphaFoldDB" id="A0A3M8CQJ8"/>
<feature type="binding site" evidence="6">
    <location>
        <position position="233"/>
    </location>
    <ligand>
        <name>a divalent metal cation</name>
        <dbReference type="ChEBI" id="CHEBI:60240"/>
        <label>1</label>
    </ligand>
</feature>
<evidence type="ECO:0000256" key="3">
    <source>
        <dbReference type="ARBA" id="ARBA00022670"/>
    </source>
</evidence>
<keyword evidence="2 6" id="KW-0031">Aminopeptidase</keyword>
<comment type="similarity">
    <text evidence="6">Belongs to the peptidase M24A family. Methionine aminopeptidase type 1 subfamily.</text>
</comment>
<feature type="binding site" evidence="6">
    <location>
        <position position="104"/>
    </location>
    <ligand>
        <name>a divalent metal cation</name>
        <dbReference type="ChEBI" id="CHEBI:60240"/>
        <label>1</label>
    </ligand>
</feature>